<dbReference type="OrthoDB" id="3239304at2759"/>
<sequence>METFCCCIPVRLGVFILSLLTIALGALVSAASWVQLSKLGSDADTQQKVIIIIAGVVYGLLAFFSLLGFIGSVIANRALVKTYSVMLWINWFLSLISGGLAIWQLFRADAVPNVVQSCQASDTTATEADCTNAFKVIRVVYIIIFVILELIVLYACVIVSRYVDQLKQEEMFHHVENLEHQFASRPAPVVMQYGAPAYAPLPAGNPSTQYVNKAY</sequence>
<dbReference type="STRING" id="1858805.M5G8Z4"/>
<reference evidence="2 3" key="1">
    <citation type="journal article" date="2012" name="Science">
        <title>The Paleozoic origin of enzymatic lignin decomposition reconstructed from 31 fungal genomes.</title>
        <authorList>
            <person name="Floudas D."/>
            <person name="Binder M."/>
            <person name="Riley R."/>
            <person name="Barry K."/>
            <person name="Blanchette R.A."/>
            <person name="Henrissat B."/>
            <person name="Martinez A.T."/>
            <person name="Otillar R."/>
            <person name="Spatafora J.W."/>
            <person name="Yadav J.S."/>
            <person name="Aerts A."/>
            <person name="Benoit I."/>
            <person name="Boyd A."/>
            <person name="Carlson A."/>
            <person name="Copeland A."/>
            <person name="Coutinho P.M."/>
            <person name="de Vries R.P."/>
            <person name="Ferreira P."/>
            <person name="Findley K."/>
            <person name="Foster B."/>
            <person name="Gaskell J."/>
            <person name="Glotzer D."/>
            <person name="Gorecki P."/>
            <person name="Heitman J."/>
            <person name="Hesse C."/>
            <person name="Hori C."/>
            <person name="Igarashi K."/>
            <person name="Jurgens J.A."/>
            <person name="Kallen N."/>
            <person name="Kersten P."/>
            <person name="Kohler A."/>
            <person name="Kuees U."/>
            <person name="Kumar T.K.A."/>
            <person name="Kuo A."/>
            <person name="LaButti K."/>
            <person name="Larrondo L.F."/>
            <person name="Lindquist E."/>
            <person name="Ling A."/>
            <person name="Lombard V."/>
            <person name="Lucas S."/>
            <person name="Lundell T."/>
            <person name="Martin R."/>
            <person name="McLaughlin D.J."/>
            <person name="Morgenstern I."/>
            <person name="Morin E."/>
            <person name="Murat C."/>
            <person name="Nagy L.G."/>
            <person name="Nolan M."/>
            <person name="Ohm R.A."/>
            <person name="Patyshakuliyeva A."/>
            <person name="Rokas A."/>
            <person name="Ruiz-Duenas F.J."/>
            <person name="Sabat G."/>
            <person name="Salamov A."/>
            <person name="Samejima M."/>
            <person name="Schmutz J."/>
            <person name="Slot J.C."/>
            <person name="St John F."/>
            <person name="Stenlid J."/>
            <person name="Sun H."/>
            <person name="Sun S."/>
            <person name="Syed K."/>
            <person name="Tsang A."/>
            <person name="Wiebenga A."/>
            <person name="Young D."/>
            <person name="Pisabarro A."/>
            <person name="Eastwood D.C."/>
            <person name="Martin F."/>
            <person name="Cullen D."/>
            <person name="Grigoriev I.V."/>
            <person name="Hibbett D.S."/>
        </authorList>
    </citation>
    <scope>NUCLEOTIDE SEQUENCE [LARGE SCALE GENOMIC DNA]</scope>
    <source>
        <strain evidence="2 3">DJM-731 SS1</strain>
    </source>
</reference>
<accession>M5G8Z4</accession>
<keyword evidence="1" id="KW-1133">Transmembrane helix</keyword>
<feature type="transmembrane region" description="Helical" evidence="1">
    <location>
        <begin position="12"/>
        <end position="34"/>
    </location>
</feature>
<evidence type="ECO:0000313" key="3">
    <source>
        <dbReference type="Proteomes" id="UP000030653"/>
    </source>
</evidence>
<protein>
    <recommendedName>
        <fullName evidence="4">Tetraspannin-domain-containing protein</fullName>
    </recommendedName>
</protein>
<evidence type="ECO:0000256" key="1">
    <source>
        <dbReference type="SAM" id="Phobius"/>
    </source>
</evidence>
<keyword evidence="1" id="KW-0812">Transmembrane</keyword>
<evidence type="ECO:0008006" key="4">
    <source>
        <dbReference type="Google" id="ProtNLM"/>
    </source>
</evidence>
<feature type="transmembrane region" description="Helical" evidence="1">
    <location>
        <begin position="139"/>
        <end position="163"/>
    </location>
</feature>
<dbReference type="GeneID" id="63687703"/>
<name>M5G8Z4_DACPD</name>
<evidence type="ECO:0000313" key="2">
    <source>
        <dbReference type="EMBL" id="EJU02342.1"/>
    </source>
</evidence>
<dbReference type="HOGENOM" id="CLU_083659_2_0_1"/>
<feature type="transmembrane region" description="Helical" evidence="1">
    <location>
        <begin position="87"/>
        <end position="106"/>
    </location>
</feature>
<dbReference type="Proteomes" id="UP000030653">
    <property type="component" value="Unassembled WGS sequence"/>
</dbReference>
<keyword evidence="1" id="KW-0472">Membrane</keyword>
<proteinExistence type="predicted"/>
<gene>
    <name evidence="2" type="ORF">DACRYDRAFT_22016</name>
</gene>
<dbReference type="EMBL" id="JH795862">
    <property type="protein sequence ID" value="EJU02342.1"/>
    <property type="molecule type" value="Genomic_DNA"/>
</dbReference>
<keyword evidence="3" id="KW-1185">Reference proteome</keyword>
<dbReference type="OMA" id="WINVHNI"/>
<organism evidence="2 3">
    <name type="scientific">Dacryopinax primogenitus (strain DJM 731)</name>
    <name type="common">Brown rot fungus</name>
    <dbReference type="NCBI Taxonomy" id="1858805"/>
    <lineage>
        <taxon>Eukaryota</taxon>
        <taxon>Fungi</taxon>
        <taxon>Dikarya</taxon>
        <taxon>Basidiomycota</taxon>
        <taxon>Agaricomycotina</taxon>
        <taxon>Dacrymycetes</taxon>
        <taxon>Dacrymycetales</taxon>
        <taxon>Dacrymycetaceae</taxon>
        <taxon>Dacryopinax</taxon>
    </lineage>
</organism>
<feature type="transmembrane region" description="Helical" evidence="1">
    <location>
        <begin position="49"/>
        <end position="75"/>
    </location>
</feature>
<dbReference type="AlphaFoldDB" id="M5G8Z4"/>
<dbReference type="RefSeq" id="XP_040629236.1">
    <property type="nucleotide sequence ID" value="XM_040772641.1"/>
</dbReference>